<sequence>MARATDLAGIRQIIQPLEQSGTLVRRTDEELLKALDSFVVVEREGQIITCAALFPFFEEKCGEVAAIAVSPECRGTRAGR</sequence>
<dbReference type="GO" id="GO:0004042">
    <property type="term" value="F:L-glutamate N-acetyltransferase activity"/>
    <property type="evidence" value="ECO:0007669"/>
    <property type="project" value="InterPro"/>
</dbReference>
<evidence type="ECO:0000313" key="4">
    <source>
        <dbReference type="EMBL" id="KAJ6675986.1"/>
    </source>
</evidence>
<organism evidence="4 5">
    <name type="scientific">Salix viminalis</name>
    <name type="common">Common osier</name>
    <name type="synonym">Basket willow</name>
    <dbReference type="NCBI Taxonomy" id="40686"/>
    <lineage>
        <taxon>Eukaryota</taxon>
        <taxon>Viridiplantae</taxon>
        <taxon>Streptophyta</taxon>
        <taxon>Embryophyta</taxon>
        <taxon>Tracheophyta</taxon>
        <taxon>Spermatophyta</taxon>
        <taxon>Magnoliopsida</taxon>
        <taxon>eudicotyledons</taxon>
        <taxon>Gunneridae</taxon>
        <taxon>Pentapetalae</taxon>
        <taxon>rosids</taxon>
        <taxon>fabids</taxon>
        <taxon>Malpighiales</taxon>
        <taxon>Salicaceae</taxon>
        <taxon>Saliceae</taxon>
        <taxon>Salix</taxon>
    </lineage>
</organism>
<dbReference type="GO" id="GO:0006526">
    <property type="term" value="P:L-arginine biosynthetic process"/>
    <property type="evidence" value="ECO:0007669"/>
    <property type="project" value="InterPro"/>
</dbReference>
<evidence type="ECO:0000313" key="5">
    <source>
        <dbReference type="Proteomes" id="UP001151529"/>
    </source>
</evidence>
<dbReference type="Gene3D" id="3.40.630.30">
    <property type="match status" value="1"/>
</dbReference>
<dbReference type="AlphaFoldDB" id="A0A9Q0NU39"/>
<dbReference type="InterPro" id="IPR016181">
    <property type="entry name" value="Acyl_CoA_acyltransferase"/>
</dbReference>
<proteinExistence type="predicted"/>
<dbReference type="SUPFAM" id="SSF55729">
    <property type="entry name" value="Acyl-CoA N-acyltransferases (Nat)"/>
    <property type="match status" value="1"/>
</dbReference>
<dbReference type="Pfam" id="PF00583">
    <property type="entry name" value="Acetyltransf_1"/>
    <property type="match status" value="1"/>
</dbReference>
<reference evidence="4" key="2">
    <citation type="journal article" date="2023" name="Int. J. Mol. Sci.">
        <title>De Novo Assembly and Annotation of 11 Diverse Shrub Willow (Salix) Genomes Reveals Novel Gene Organization in Sex-Linked Regions.</title>
        <authorList>
            <person name="Hyden B."/>
            <person name="Feng K."/>
            <person name="Yates T.B."/>
            <person name="Jawdy S."/>
            <person name="Cereghino C."/>
            <person name="Smart L.B."/>
            <person name="Muchero W."/>
        </authorList>
    </citation>
    <scope>NUCLEOTIDE SEQUENCE [LARGE SCALE GENOMIC DNA]</scope>
    <source>
        <tissue evidence="4">Shoot tip</tissue>
    </source>
</reference>
<evidence type="ECO:0000259" key="3">
    <source>
        <dbReference type="PROSITE" id="PS51186"/>
    </source>
</evidence>
<dbReference type="OrthoDB" id="1643041at2759"/>
<feature type="domain" description="N-acetyltransferase" evidence="3">
    <location>
        <begin position="1"/>
        <end position="80"/>
    </location>
</feature>
<keyword evidence="5" id="KW-1185">Reference proteome</keyword>
<accession>A0A9Q0NU39</accession>
<gene>
    <name evidence="4" type="ORF">OIU85_012076</name>
</gene>
<dbReference type="InterPro" id="IPR010167">
    <property type="entry name" value="NH2A_AcTrfase"/>
</dbReference>
<evidence type="ECO:0000256" key="2">
    <source>
        <dbReference type="ARBA" id="ARBA00023315"/>
    </source>
</evidence>
<dbReference type="CDD" id="cd04301">
    <property type="entry name" value="NAT_SF"/>
    <property type="match status" value="1"/>
</dbReference>
<keyword evidence="1" id="KW-0808">Transferase</keyword>
<name>A0A9Q0NU39_SALVM</name>
<dbReference type="PROSITE" id="PS51186">
    <property type="entry name" value="GNAT"/>
    <property type="match status" value="1"/>
</dbReference>
<protein>
    <submittedName>
        <fullName evidence="4">AMINO-ACID ACETYLTRANSFERASE</fullName>
    </submittedName>
</protein>
<dbReference type="Proteomes" id="UP001151529">
    <property type="component" value="Chromosome 14"/>
</dbReference>
<dbReference type="PANTHER" id="PTHR30602:SF12">
    <property type="entry name" value="AMINO-ACID ACETYLTRANSFERASE NAGS1, CHLOROPLASTIC-RELATED"/>
    <property type="match status" value="1"/>
</dbReference>
<evidence type="ECO:0000256" key="1">
    <source>
        <dbReference type="ARBA" id="ARBA00022679"/>
    </source>
</evidence>
<dbReference type="InterPro" id="IPR000182">
    <property type="entry name" value="GNAT_dom"/>
</dbReference>
<keyword evidence="2" id="KW-0012">Acyltransferase</keyword>
<dbReference type="EMBL" id="JAPFFL010000016">
    <property type="protein sequence ID" value="KAJ6675986.1"/>
    <property type="molecule type" value="Genomic_DNA"/>
</dbReference>
<dbReference type="GO" id="GO:0005737">
    <property type="term" value="C:cytoplasm"/>
    <property type="evidence" value="ECO:0007669"/>
    <property type="project" value="InterPro"/>
</dbReference>
<comment type="caution">
    <text evidence="4">The sequence shown here is derived from an EMBL/GenBank/DDBJ whole genome shotgun (WGS) entry which is preliminary data.</text>
</comment>
<dbReference type="PANTHER" id="PTHR30602">
    <property type="entry name" value="AMINO-ACID ACETYLTRANSFERASE"/>
    <property type="match status" value="1"/>
</dbReference>
<reference evidence="4" key="1">
    <citation type="submission" date="2022-11" db="EMBL/GenBank/DDBJ databases">
        <authorList>
            <person name="Hyden B.L."/>
            <person name="Feng K."/>
            <person name="Yates T."/>
            <person name="Jawdy S."/>
            <person name="Smart L.B."/>
            <person name="Muchero W."/>
        </authorList>
    </citation>
    <scope>NUCLEOTIDE SEQUENCE</scope>
    <source>
        <tissue evidence="4">Shoot tip</tissue>
    </source>
</reference>